<dbReference type="EMBL" id="JADIVZ010000002">
    <property type="protein sequence ID" value="MBF4161263.1"/>
    <property type="molecule type" value="Genomic_DNA"/>
</dbReference>
<dbReference type="RefSeq" id="WP_194502505.1">
    <property type="nucleotide sequence ID" value="NZ_JADIVZ010000002.1"/>
</dbReference>
<dbReference type="Gene3D" id="3.40.50.1820">
    <property type="entry name" value="alpha/beta hydrolase"/>
    <property type="match status" value="1"/>
</dbReference>
<sequence>MSGDKGGSGDLQVVGGAYGVEADVDDMDRTGEAIAGRSDDVGDIALDTHAFLVDPNFLSSAVLSPGSFAQVEQKLLSALDGPGGLSAHAVSMGVAGTFMRAKAHAYYLTDQSLEYGEDIRQFLQGQAAPVSLAGLLIAAQVTNRGGAAEEIAKIADDPQLWLTEHPDLVEEIVASAPGALDAILPGLGYPFDTAQGAALLAQLYHQQAGDLEHVGTSTDNKAPDGAQDLLERLYEIYHDDHRSLDDRLAVETVPGDPPTYNVYLPGTKAFDAPFGGESDLIQNMGTNLAAVGGSDNAYEQSVLQALEDSDLPPDATVNFVGHSQGGIVAARLAQKLSDPDSGYPQYHVGAVLTAGSPVDAIDVPDSVQVLSLVNEHDIVPRLDGEKYEDSSNHTTVVADMQRGSVAANHDIQDVYVTIAGQVDSADGDDSALGDAQSVVDAMRGSGQQSTINTFHMTRRDG</sequence>
<proteinExistence type="predicted"/>
<name>A0A930UUU3_9ACTN</name>
<gene>
    <name evidence="1" type="ORF">ISG29_06130</name>
</gene>
<evidence type="ECO:0000313" key="2">
    <source>
        <dbReference type="Proteomes" id="UP000656804"/>
    </source>
</evidence>
<dbReference type="InterPro" id="IPR029058">
    <property type="entry name" value="AB_hydrolase_fold"/>
</dbReference>
<accession>A0A930UUU3</accession>
<comment type="caution">
    <text evidence="1">The sequence shown here is derived from an EMBL/GenBank/DDBJ whole genome shotgun (WGS) entry which is preliminary data.</text>
</comment>
<evidence type="ECO:0000313" key="1">
    <source>
        <dbReference type="EMBL" id="MBF4161263.1"/>
    </source>
</evidence>
<keyword evidence="2" id="KW-1185">Reference proteome</keyword>
<protein>
    <submittedName>
        <fullName evidence="1">Uncharacterized protein</fullName>
    </submittedName>
</protein>
<dbReference type="Proteomes" id="UP000656804">
    <property type="component" value="Unassembled WGS sequence"/>
</dbReference>
<reference evidence="1" key="1">
    <citation type="submission" date="2020-11" db="EMBL/GenBank/DDBJ databases">
        <title>Nocardioides sp. CBS4Y-1, whole genome shotgun sequence.</title>
        <authorList>
            <person name="Tuo L."/>
        </authorList>
    </citation>
    <scope>NUCLEOTIDE SEQUENCE</scope>
    <source>
        <strain evidence="1">CBS4Y-1</strain>
    </source>
</reference>
<dbReference type="AlphaFoldDB" id="A0A930UUU3"/>
<organism evidence="1 2">
    <name type="scientific">Nocardioides acrostichi</name>
    <dbReference type="NCBI Taxonomy" id="2784339"/>
    <lineage>
        <taxon>Bacteria</taxon>
        <taxon>Bacillati</taxon>
        <taxon>Actinomycetota</taxon>
        <taxon>Actinomycetes</taxon>
        <taxon>Propionibacteriales</taxon>
        <taxon>Nocardioidaceae</taxon>
        <taxon>Nocardioides</taxon>
    </lineage>
</organism>
<dbReference type="SUPFAM" id="SSF53474">
    <property type="entry name" value="alpha/beta-Hydrolases"/>
    <property type="match status" value="1"/>
</dbReference>